<gene>
    <name evidence="3" type="primary">LOC107263734</name>
</gene>
<feature type="transmembrane region" description="Helical" evidence="1">
    <location>
        <begin position="315"/>
        <end position="336"/>
    </location>
</feature>
<name>A0AAJ7BIE1_CEPCN</name>
<dbReference type="RefSeq" id="XP_015586735.1">
    <property type="nucleotide sequence ID" value="XM_015731249.2"/>
</dbReference>
<feature type="transmembrane region" description="Helical" evidence="1">
    <location>
        <begin position="111"/>
        <end position="133"/>
    </location>
</feature>
<evidence type="ECO:0000256" key="1">
    <source>
        <dbReference type="SAM" id="Phobius"/>
    </source>
</evidence>
<keyword evidence="2" id="KW-1185">Reference proteome</keyword>
<dbReference type="PANTHER" id="PTHR35270:SF2">
    <property type="entry name" value="FUSELESS, ISOFORM A"/>
    <property type="match status" value="1"/>
</dbReference>
<dbReference type="GO" id="GO:0042734">
    <property type="term" value="C:presynaptic membrane"/>
    <property type="evidence" value="ECO:0007669"/>
    <property type="project" value="TreeGrafter"/>
</dbReference>
<dbReference type="AlphaFoldDB" id="A0AAJ7BIE1"/>
<keyword evidence="1" id="KW-0472">Membrane</keyword>
<sequence length="416" mass="46624">MSSATSTTEGRRMVELRAGAGMAGALDRPSSSRFHYTILTILDTIFSASVVAPAVVGYWRSTWGLSDVYIYPDDPVLSNIASIVIGFSGLFVFNVIQHQLNELLHPDKHRLLYYLGSRIYTAVFGFCCVNAFRGPWQALDLYTELTPTTVFATTGVSLLALAIMRAIRNISAPPFSLSLDSCPGYFEVPTMFRVNNTRDWSLYILDCAFSVGVVGTLVVFVWRGFWVLFDIYLFPQNREYSALGSVVIGYIIVTITFVLQPLMRYVCARLKGLARLAATDAFLLLSFLGTVNVWRGIWNVLDLWLLPEQPELSCWITHVFCFVFLVLLNCSNSVLVRGVYIDAEEEDGKCVVFPCHYLRLFFKIEREKKEARRRNLIAASRDFSSRNEARGKEAENGALLNSAVSTIITGNPESLV</sequence>
<dbReference type="GeneID" id="107263734"/>
<evidence type="ECO:0000313" key="2">
    <source>
        <dbReference type="Proteomes" id="UP000694920"/>
    </source>
</evidence>
<dbReference type="PANTHER" id="PTHR35270">
    <property type="entry name" value="FUSELESS, ISOFORM A"/>
    <property type="match status" value="1"/>
</dbReference>
<dbReference type="KEGG" id="ccin:107263734"/>
<organism evidence="2 3">
    <name type="scientific">Cephus cinctus</name>
    <name type="common">Wheat stem sawfly</name>
    <dbReference type="NCBI Taxonomy" id="211228"/>
    <lineage>
        <taxon>Eukaryota</taxon>
        <taxon>Metazoa</taxon>
        <taxon>Ecdysozoa</taxon>
        <taxon>Arthropoda</taxon>
        <taxon>Hexapoda</taxon>
        <taxon>Insecta</taxon>
        <taxon>Pterygota</taxon>
        <taxon>Neoptera</taxon>
        <taxon>Endopterygota</taxon>
        <taxon>Hymenoptera</taxon>
        <taxon>Cephoidea</taxon>
        <taxon>Cephidae</taxon>
        <taxon>Cephus</taxon>
    </lineage>
</organism>
<proteinExistence type="predicted"/>
<accession>A0AAJ7BIE1</accession>
<feature type="transmembrane region" description="Helical" evidence="1">
    <location>
        <begin position="145"/>
        <end position="167"/>
    </location>
</feature>
<dbReference type="GO" id="GO:0070073">
    <property type="term" value="P:clustering of voltage-gated calcium channels"/>
    <property type="evidence" value="ECO:0007669"/>
    <property type="project" value="TreeGrafter"/>
</dbReference>
<feature type="transmembrane region" description="Helical" evidence="1">
    <location>
        <begin position="242"/>
        <end position="262"/>
    </location>
</feature>
<reference evidence="3" key="1">
    <citation type="submission" date="2025-08" db="UniProtKB">
        <authorList>
            <consortium name="RefSeq"/>
        </authorList>
    </citation>
    <scope>IDENTIFICATION</scope>
</reference>
<dbReference type="GO" id="GO:0007274">
    <property type="term" value="P:neuromuscular synaptic transmission"/>
    <property type="evidence" value="ECO:0007669"/>
    <property type="project" value="TreeGrafter"/>
</dbReference>
<feature type="transmembrane region" description="Helical" evidence="1">
    <location>
        <begin position="36"/>
        <end position="56"/>
    </location>
</feature>
<dbReference type="Pfam" id="PF15993">
    <property type="entry name" value="Fuseless"/>
    <property type="match status" value="1"/>
</dbReference>
<dbReference type="GO" id="GO:0007270">
    <property type="term" value="P:neuron-neuron synaptic transmission"/>
    <property type="evidence" value="ECO:0007669"/>
    <property type="project" value="TreeGrafter"/>
</dbReference>
<dbReference type="InterPro" id="IPR032751">
    <property type="entry name" value="Fuseless"/>
</dbReference>
<protein>
    <submittedName>
        <fullName evidence="3">Uncharacterized protein LOC107263734 isoform X2</fullName>
    </submittedName>
</protein>
<evidence type="ECO:0000313" key="3">
    <source>
        <dbReference type="RefSeq" id="XP_015586735.1"/>
    </source>
</evidence>
<keyword evidence="1" id="KW-0812">Transmembrane</keyword>
<dbReference type="Proteomes" id="UP000694920">
    <property type="component" value="Unplaced"/>
</dbReference>
<feature type="transmembrane region" description="Helical" evidence="1">
    <location>
        <begin position="76"/>
        <end position="96"/>
    </location>
</feature>
<feature type="transmembrane region" description="Helical" evidence="1">
    <location>
        <begin position="200"/>
        <end position="222"/>
    </location>
</feature>
<feature type="transmembrane region" description="Helical" evidence="1">
    <location>
        <begin position="274"/>
        <end position="295"/>
    </location>
</feature>
<keyword evidence="1" id="KW-1133">Transmembrane helix</keyword>